<organism evidence="2 3">
    <name type="scientific">Pomacea canaliculata</name>
    <name type="common">Golden apple snail</name>
    <dbReference type="NCBI Taxonomy" id="400727"/>
    <lineage>
        <taxon>Eukaryota</taxon>
        <taxon>Metazoa</taxon>
        <taxon>Spiralia</taxon>
        <taxon>Lophotrochozoa</taxon>
        <taxon>Mollusca</taxon>
        <taxon>Gastropoda</taxon>
        <taxon>Caenogastropoda</taxon>
        <taxon>Architaenioglossa</taxon>
        <taxon>Ampullarioidea</taxon>
        <taxon>Ampullariidae</taxon>
        <taxon>Pomacea</taxon>
    </lineage>
</organism>
<evidence type="ECO:0000256" key="1">
    <source>
        <dbReference type="SAM" id="MobiDB-lite"/>
    </source>
</evidence>
<dbReference type="Proteomes" id="UP000245119">
    <property type="component" value="Linkage Group LG9"/>
</dbReference>
<dbReference type="AlphaFoldDB" id="A0A2T7NT48"/>
<name>A0A2T7NT48_POMCA</name>
<accession>A0A2T7NT48</accession>
<protein>
    <submittedName>
        <fullName evidence="2">Uncharacterized protein</fullName>
    </submittedName>
</protein>
<dbReference type="EMBL" id="PZQS01000009">
    <property type="protein sequence ID" value="PVD24345.1"/>
    <property type="molecule type" value="Genomic_DNA"/>
</dbReference>
<feature type="compositionally biased region" description="Gly residues" evidence="1">
    <location>
        <begin position="165"/>
        <end position="174"/>
    </location>
</feature>
<feature type="region of interest" description="Disordered" evidence="1">
    <location>
        <begin position="120"/>
        <end position="186"/>
    </location>
</feature>
<dbReference type="OrthoDB" id="2020972at2759"/>
<gene>
    <name evidence="2" type="ORF">C0Q70_14826</name>
</gene>
<sequence length="271" mass="26884">MGGMSGPPSSSSSSSSSYQSPHSAFTPMGHSYFHHGFTPFGMHPSPQSNFSMMSQGLGMPASYSFIPSFHPGFMGHPFSQGLGTGSGNSFSSSGSSAGGFGFGQGQETMGSFRALLEDSPERTLTDQQSASSSISNSIGGGGLSAGSPDGNAMSMPGVTSASGSSGMGSGGGFGNSSSSMSGLPHASMQSSSNAMYGYSPMSLGYAGLSPMLGMSNPMFMPVMPSSMMGQHYPMQHGPGAPGGPLSAMGHMAAMGAHLSGPGAGMPPSSGN</sequence>
<keyword evidence="3" id="KW-1185">Reference proteome</keyword>
<proteinExistence type="predicted"/>
<reference evidence="2 3" key="1">
    <citation type="submission" date="2018-04" db="EMBL/GenBank/DDBJ databases">
        <title>The genome of golden apple snail Pomacea canaliculata provides insight into stress tolerance and invasive adaptation.</title>
        <authorList>
            <person name="Liu C."/>
            <person name="Liu B."/>
            <person name="Ren Y."/>
            <person name="Zhang Y."/>
            <person name="Wang H."/>
            <person name="Li S."/>
            <person name="Jiang F."/>
            <person name="Yin L."/>
            <person name="Zhang G."/>
            <person name="Qian W."/>
            <person name="Fan W."/>
        </authorList>
    </citation>
    <scope>NUCLEOTIDE SEQUENCE [LARGE SCALE GENOMIC DNA]</scope>
    <source>
        <strain evidence="2">SZHN2017</strain>
        <tissue evidence="2">Muscle</tissue>
    </source>
</reference>
<evidence type="ECO:0000313" key="3">
    <source>
        <dbReference type="Proteomes" id="UP000245119"/>
    </source>
</evidence>
<evidence type="ECO:0000313" key="2">
    <source>
        <dbReference type="EMBL" id="PVD24345.1"/>
    </source>
</evidence>
<feature type="region of interest" description="Disordered" evidence="1">
    <location>
        <begin position="1"/>
        <end position="23"/>
    </location>
</feature>
<comment type="caution">
    <text evidence="2">The sequence shown here is derived from an EMBL/GenBank/DDBJ whole genome shotgun (WGS) entry which is preliminary data.</text>
</comment>